<reference evidence="3" key="1">
    <citation type="journal article" date="2020" name="Nature">
        <title>Giant virus diversity and host interactions through global metagenomics.</title>
        <authorList>
            <person name="Schulz F."/>
            <person name="Roux S."/>
            <person name="Paez-Espino D."/>
            <person name="Jungbluth S."/>
            <person name="Walsh D.A."/>
            <person name="Denef V.J."/>
            <person name="McMahon K.D."/>
            <person name="Konstantinidis K.T."/>
            <person name="Eloe-Fadrosh E.A."/>
            <person name="Kyrpides N.C."/>
            <person name="Woyke T."/>
        </authorList>
    </citation>
    <scope>NUCLEOTIDE SEQUENCE</scope>
    <source>
        <strain evidence="3">GVMAG-M-3300021389-45</strain>
    </source>
</reference>
<comment type="catalytic activity">
    <reaction evidence="1">
        <text>a 5'-end diphospho-ribonucleoside in mRNA + GTP + H(+) = a 5'-end (5'-triphosphoguanosine)-ribonucleoside in mRNA + diphosphate</text>
        <dbReference type="Rhea" id="RHEA:67012"/>
        <dbReference type="Rhea" id="RHEA-COMP:17165"/>
        <dbReference type="Rhea" id="RHEA-COMP:17166"/>
        <dbReference type="ChEBI" id="CHEBI:15378"/>
        <dbReference type="ChEBI" id="CHEBI:33019"/>
        <dbReference type="ChEBI" id="CHEBI:37565"/>
        <dbReference type="ChEBI" id="CHEBI:167616"/>
        <dbReference type="ChEBI" id="CHEBI:167617"/>
        <dbReference type="EC" id="2.7.7.50"/>
    </reaction>
    <physiologicalReaction direction="left-to-right" evidence="1">
        <dbReference type="Rhea" id="RHEA:67013"/>
    </physiologicalReaction>
</comment>
<evidence type="ECO:0000259" key="2">
    <source>
        <dbReference type="Pfam" id="PF01331"/>
    </source>
</evidence>
<dbReference type="Gene3D" id="3.30.470.30">
    <property type="entry name" value="DNA ligase/mRNA capping enzyme"/>
    <property type="match status" value="1"/>
</dbReference>
<sequence length="304" mass="36241">MQRLYVKKNDPLYTYAISFMERHWGVKGFFPGSQPVSIEFKHFNTLASNQYVVCEKTDGLRFMLLAFMYGGRKVCVLVNRAMEMFGCPLNFRKPIYDGTILEGELYENMFMVYDCLVSKGENIGKMDFLQRLERIEHIKKMLTVLKNDPIKFAIKKFHALPDFGEFMNTYLPTVTQKIDGLVFTPVNDPVKIGTHETMFKWKPRDKNTIDFQFKRKGDLWRLYVQEKGKLIFESEIRDEWVADIPWIEEDAIIECQYMFNDSPMWWKPILRRHDKTFPNGRRTFYRTLVNIKEDIKMEDFLRCT</sequence>
<dbReference type="GO" id="GO:0005524">
    <property type="term" value="F:ATP binding"/>
    <property type="evidence" value="ECO:0007669"/>
    <property type="project" value="InterPro"/>
</dbReference>
<dbReference type="GO" id="GO:0004484">
    <property type="term" value="F:mRNA guanylyltransferase activity"/>
    <property type="evidence" value="ECO:0007669"/>
    <property type="project" value="UniProtKB-EC"/>
</dbReference>
<dbReference type="Pfam" id="PF01331">
    <property type="entry name" value="mRNA_cap_enzyme"/>
    <property type="match status" value="1"/>
</dbReference>
<dbReference type="SUPFAM" id="SSF50249">
    <property type="entry name" value="Nucleic acid-binding proteins"/>
    <property type="match status" value="1"/>
</dbReference>
<name>A0A6C0CPM5_9ZZZZ</name>
<evidence type="ECO:0000313" key="3">
    <source>
        <dbReference type="EMBL" id="QHT05639.1"/>
    </source>
</evidence>
<dbReference type="InterPro" id="IPR012340">
    <property type="entry name" value="NA-bd_OB-fold"/>
</dbReference>
<dbReference type="EMBL" id="MN739457">
    <property type="protein sequence ID" value="QHT05639.1"/>
    <property type="molecule type" value="Genomic_DNA"/>
</dbReference>
<dbReference type="SUPFAM" id="SSF56091">
    <property type="entry name" value="DNA ligase/mRNA capping enzyme, catalytic domain"/>
    <property type="match status" value="1"/>
</dbReference>
<dbReference type="CDD" id="cd07895">
    <property type="entry name" value="Adenylation_mRNA_capping"/>
    <property type="match status" value="1"/>
</dbReference>
<proteinExistence type="predicted"/>
<dbReference type="PANTHER" id="PTHR10367:SF17">
    <property type="entry name" value="MRNA-CAPPING ENZYME"/>
    <property type="match status" value="1"/>
</dbReference>
<dbReference type="Gene3D" id="2.40.50.140">
    <property type="entry name" value="Nucleic acid-binding proteins"/>
    <property type="match status" value="1"/>
</dbReference>
<dbReference type="InterPro" id="IPR051029">
    <property type="entry name" value="mRNA_Capping_Enz/RNA_Phosphat"/>
</dbReference>
<evidence type="ECO:0000256" key="1">
    <source>
        <dbReference type="ARBA" id="ARBA00044624"/>
    </source>
</evidence>
<dbReference type="PANTHER" id="PTHR10367">
    <property type="entry name" value="MRNA-CAPPING ENZYME"/>
    <property type="match status" value="1"/>
</dbReference>
<accession>A0A6C0CPM5</accession>
<feature type="domain" description="mRNA capping enzyme adenylation" evidence="2">
    <location>
        <begin position="34"/>
        <end position="202"/>
    </location>
</feature>
<dbReference type="AlphaFoldDB" id="A0A6C0CPM5"/>
<organism evidence="3">
    <name type="scientific">viral metagenome</name>
    <dbReference type="NCBI Taxonomy" id="1070528"/>
    <lineage>
        <taxon>unclassified sequences</taxon>
        <taxon>metagenomes</taxon>
        <taxon>organismal metagenomes</taxon>
    </lineage>
</organism>
<dbReference type="GO" id="GO:0006370">
    <property type="term" value="P:7-methylguanosine mRNA capping"/>
    <property type="evidence" value="ECO:0007669"/>
    <property type="project" value="InterPro"/>
</dbReference>
<protein>
    <recommendedName>
        <fullName evidence="2">mRNA capping enzyme adenylation domain-containing protein</fullName>
    </recommendedName>
</protein>
<dbReference type="InterPro" id="IPR001339">
    <property type="entry name" value="mRNA_cap_enzyme_adenylation"/>
</dbReference>